<dbReference type="Pfam" id="PF13456">
    <property type="entry name" value="RVT_3"/>
    <property type="match status" value="1"/>
</dbReference>
<dbReference type="SUPFAM" id="SSF53098">
    <property type="entry name" value="Ribonuclease H-like"/>
    <property type="match status" value="1"/>
</dbReference>
<sequence length="172" mass="19112">MEKAPPPCLKLNTDGAFHNQYVIAGIGGVLKDDKGEVLWAYTVALPLCLSAFHAESSALERALILLSTWNMQQLWIETDSLILCNTISKAAQGNWSIKDVIVNIHNSLRNISFHITHVYKEGNKVVDDLASLGTNSVCLIEFASDSLPLFVKGLVRVDQLDIPSFRIMRLYK</sequence>
<dbReference type="Proteomes" id="UP001318860">
    <property type="component" value="Unassembled WGS sequence"/>
</dbReference>
<reference evidence="2 3" key="1">
    <citation type="journal article" date="2021" name="Comput. Struct. Biotechnol. J.">
        <title>De novo genome assembly of the potent medicinal plant Rehmannia glutinosa using nanopore technology.</title>
        <authorList>
            <person name="Ma L."/>
            <person name="Dong C."/>
            <person name="Song C."/>
            <person name="Wang X."/>
            <person name="Zheng X."/>
            <person name="Niu Y."/>
            <person name="Chen S."/>
            <person name="Feng W."/>
        </authorList>
    </citation>
    <scope>NUCLEOTIDE SEQUENCE [LARGE SCALE GENOMIC DNA]</scope>
    <source>
        <strain evidence="2">DH-2019</strain>
    </source>
</reference>
<keyword evidence="3" id="KW-1185">Reference proteome</keyword>
<dbReference type="CDD" id="cd06222">
    <property type="entry name" value="RNase_H_like"/>
    <property type="match status" value="1"/>
</dbReference>
<proteinExistence type="predicted"/>
<dbReference type="Gene3D" id="3.30.420.10">
    <property type="entry name" value="Ribonuclease H-like superfamily/Ribonuclease H"/>
    <property type="match status" value="1"/>
</dbReference>
<comment type="caution">
    <text evidence="2">The sequence shown here is derived from an EMBL/GenBank/DDBJ whole genome shotgun (WGS) entry which is preliminary data.</text>
</comment>
<protein>
    <recommendedName>
        <fullName evidence="1">RNase H type-1 domain-containing protein</fullName>
    </recommendedName>
</protein>
<evidence type="ECO:0000313" key="3">
    <source>
        <dbReference type="Proteomes" id="UP001318860"/>
    </source>
</evidence>
<organism evidence="2 3">
    <name type="scientific">Rehmannia glutinosa</name>
    <name type="common">Chinese foxglove</name>
    <dbReference type="NCBI Taxonomy" id="99300"/>
    <lineage>
        <taxon>Eukaryota</taxon>
        <taxon>Viridiplantae</taxon>
        <taxon>Streptophyta</taxon>
        <taxon>Embryophyta</taxon>
        <taxon>Tracheophyta</taxon>
        <taxon>Spermatophyta</taxon>
        <taxon>Magnoliopsida</taxon>
        <taxon>eudicotyledons</taxon>
        <taxon>Gunneridae</taxon>
        <taxon>Pentapetalae</taxon>
        <taxon>asterids</taxon>
        <taxon>lamiids</taxon>
        <taxon>Lamiales</taxon>
        <taxon>Orobanchaceae</taxon>
        <taxon>Rehmannieae</taxon>
        <taxon>Rehmannia</taxon>
    </lineage>
</organism>
<dbReference type="InterPro" id="IPR044730">
    <property type="entry name" value="RNase_H-like_dom_plant"/>
</dbReference>
<dbReference type="InterPro" id="IPR053151">
    <property type="entry name" value="RNase_H-like"/>
</dbReference>
<feature type="domain" description="RNase H type-1" evidence="1">
    <location>
        <begin position="12"/>
        <end position="131"/>
    </location>
</feature>
<gene>
    <name evidence="2" type="ORF">DH2020_019241</name>
</gene>
<dbReference type="EMBL" id="JABTTQ020000010">
    <property type="protein sequence ID" value="KAK6148329.1"/>
    <property type="molecule type" value="Genomic_DNA"/>
</dbReference>
<dbReference type="PANTHER" id="PTHR47723">
    <property type="entry name" value="OS05G0353850 PROTEIN"/>
    <property type="match status" value="1"/>
</dbReference>
<evidence type="ECO:0000259" key="1">
    <source>
        <dbReference type="Pfam" id="PF13456"/>
    </source>
</evidence>
<dbReference type="InterPro" id="IPR002156">
    <property type="entry name" value="RNaseH_domain"/>
</dbReference>
<dbReference type="PANTHER" id="PTHR47723:SF19">
    <property type="entry name" value="POLYNUCLEOTIDYL TRANSFERASE, RIBONUCLEASE H-LIKE SUPERFAMILY PROTEIN"/>
    <property type="match status" value="1"/>
</dbReference>
<dbReference type="InterPro" id="IPR036397">
    <property type="entry name" value="RNaseH_sf"/>
</dbReference>
<accession>A0ABR0WMK7</accession>
<name>A0ABR0WMK7_REHGL</name>
<evidence type="ECO:0000313" key="2">
    <source>
        <dbReference type="EMBL" id="KAK6148329.1"/>
    </source>
</evidence>
<dbReference type="InterPro" id="IPR012337">
    <property type="entry name" value="RNaseH-like_sf"/>
</dbReference>